<proteinExistence type="inferred from homology"/>
<dbReference type="Proteomes" id="UP001165060">
    <property type="component" value="Unassembled WGS sequence"/>
</dbReference>
<dbReference type="PANTHER" id="PTHR16166:SF93">
    <property type="entry name" value="INTERMEMBRANE LIPID TRANSFER PROTEIN VPS13"/>
    <property type="match status" value="1"/>
</dbReference>
<accession>A0ABQ6N270</accession>
<protein>
    <submittedName>
        <fullName evidence="3">Uncharacterized protein</fullName>
    </submittedName>
</protein>
<dbReference type="EMBL" id="BRYB01000798">
    <property type="protein sequence ID" value="GMI37903.1"/>
    <property type="molecule type" value="Genomic_DNA"/>
</dbReference>
<name>A0ABQ6N270_9STRA</name>
<sequence>MKLSVASLSVNFSHLSLSLDSIDSTFSRTNSTSHEMTFSSTIEGLLRSARTPFSFLEAAPLTLTGSREDTTDTANTSLVLASSSPLFFNVNPELLRVLTTFPPYSDRCEEPLRNETGDPFFDDTDDLALTEPLIAFQPDGTESAILHARGIAKRFASEAERIIRLTPDQPYFDTATKQLIIAPTPQPPPLPLHPPITLIFSASANSLSSPLLLKNHTCREITFVPQPKSAGPISVPPNTELPVPPRTAATTTRMKIRPSSSGYFSLPFSTLHSSEFTSSHKPDLKLLVRVSYEAATRTTTVAVSQTLTLFNNLPFGIACTDRRGTQHLLKSREELDLSRCQEDEVFKVEMPKMELFSVALRSAVEVDHASSPILVRRSATTITLFAQCLVKNATGLAFTLTDNDSFSSPNPVSLTEQRNILTPFFTAASEGVLRLLSDEQGGEVYIEPSEPFSLEAGAEPTPLSFAVADRGEKFARFDVVVRVEPWKLAAGTLLIVIEPRHRLLNLYGDLLVGDALLKKGSDMPLFWHGDDEHQMFQLAKPGQRVLSGCIDVNVKGTAALRLPCHESPFSVVQVLGPLAAARKSARGDRVSVVLFKSGSPGARRPMYEIVNNTKSPINLRQKTSKVWWIIPPEPGKPVEYGMESAEFAPCVVFTVGERKGGEEFEASWELLGVQGKDPISNVSARTKLSGSTFTVVFEFGEGPEETEAGGKGDTLAAKLSFPSVNISFQDERQELAFFTLGSPMATYMRTPVCSATELQITNVQVDNHVEGCMHPVLVHGVSAEKETEPFLKVTAIRDVQGGAFPLVAVRMLRTDHVMCARSCGVLYRYFSELAEVLSQTDTAATDTRRVHVKLLVLHPLPVTFSYDANTIAQGGSGDAAVDRWLSQAPSVKSARVVLKQFVATDLVADVFSIKEGVAEHYRGEAADQVLPLLGSLAAIGAPAQMFGDVADGLRDVLSAPLGEGLEGARRGITKVIMSVAKSVSVAGSLFNDSLARAAEDDEFLKTRDVQRRVLEDAVNRGQYPGMTFEQLRLGLESGMESGASGLTHTWSTLSCNASNNTGEATRKAVLGLIIKPLVGVGDSLYSALKAVDGGRLAAVQRRGRKAVLGRKYSEAESRALEVVSCGGSVKDDFVALFTLRKSAVLIADSCFWLLSDGGGTAWCALWEECSHYDIAPDGDALLLFSYGGGEGGGLAKTKVKGGWECGLAEVLDRFHLRMGNCAHGGGERVSLQFGLAGLHTFGVNGEGPGGDSAAAVEKAGEMRWSVMKHTMYRELDGMLWGLHGEGAEAGRVSLGVCNASECNDLYVESILVTRWGGEEGGEEGGGGEEDGGAEGVQLICTGDCHGVRLGGAGWGNSGGGGKVDLGGGFLLVANFGVGAGRLDVCVNGGEGRLVVEVARAGEVGDGAGARVRLVLVQGFAVHERTMGADGDRAKLWVAHA</sequence>
<evidence type="ECO:0000313" key="4">
    <source>
        <dbReference type="Proteomes" id="UP001165060"/>
    </source>
</evidence>
<organism evidence="3 4">
    <name type="scientific">Tetraparma gracilis</name>
    <dbReference type="NCBI Taxonomy" id="2962635"/>
    <lineage>
        <taxon>Eukaryota</taxon>
        <taxon>Sar</taxon>
        <taxon>Stramenopiles</taxon>
        <taxon>Ochrophyta</taxon>
        <taxon>Bolidophyceae</taxon>
        <taxon>Parmales</taxon>
        <taxon>Triparmaceae</taxon>
        <taxon>Tetraparma</taxon>
    </lineage>
</organism>
<feature type="region of interest" description="Disordered" evidence="2">
    <location>
        <begin position="229"/>
        <end position="250"/>
    </location>
</feature>
<dbReference type="InterPro" id="IPR026847">
    <property type="entry name" value="VPS13"/>
</dbReference>
<keyword evidence="4" id="KW-1185">Reference proteome</keyword>
<comment type="caution">
    <text evidence="3">The sequence shown here is derived from an EMBL/GenBank/DDBJ whole genome shotgun (WGS) entry which is preliminary data.</text>
</comment>
<evidence type="ECO:0000256" key="2">
    <source>
        <dbReference type="SAM" id="MobiDB-lite"/>
    </source>
</evidence>
<comment type="similarity">
    <text evidence="1">Belongs to the VPS13 family.</text>
</comment>
<dbReference type="PANTHER" id="PTHR16166">
    <property type="entry name" value="VACUOLAR PROTEIN SORTING-ASSOCIATED PROTEIN VPS13"/>
    <property type="match status" value="1"/>
</dbReference>
<evidence type="ECO:0000313" key="3">
    <source>
        <dbReference type="EMBL" id="GMI37903.1"/>
    </source>
</evidence>
<evidence type="ECO:0000256" key="1">
    <source>
        <dbReference type="ARBA" id="ARBA00006545"/>
    </source>
</evidence>
<reference evidence="3 4" key="1">
    <citation type="journal article" date="2023" name="Commun. Biol.">
        <title>Genome analysis of Parmales, the sister group of diatoms, reveals the evolutionary specialization of diatoms from phago-mixotrophs to photoautotrophs.</title>
        <authorList>
            <person name="Ban H."/>
            <person name="Sato S."/>
            <person name="Yoshikawa S."/>
            <person name="Yamada K."/>
            <person name="Nakamura Y."/>
            <person name="Ichinomiya M."/>
            <person name="Sato N."/>
            <person name="Blanc-Mathieu R."/>
            <person name="Endo H."/>
            <person name="Kuwata A."/>
            <person name="Ogata H."/>
        </authorList>
    </citation>
    <scope>NUCLEOTIDE SEQUENCE [LARGE SCALE GENOMIC DNA]</scope>
</reference>
<gene>
    <name evidence="3" type="ORF">TeGR_g3210</name>
</gene>